<dbReference type="InterPro" id="IPR036866">
    <property type="entry name" value="RibonucZ/Hydroxyglut_hydro"/>
</dbReference>
<comment type="similarity">
    <text evidence="1">Belongs to the metallo-beta-lactamase superfamily.</text>
</comment>
<dbReference type="GO" id="GO:0046872">
    <property type="term" value="F:metal ion binding"/>
    <property type="evidence" value="ECO:0007669"/>
    <property type="project" value="UniProtKB-KW"/>
</dbReference>
<evidence type="ECO:0000259" key="5">
    <source>
        <dbReference type="SMART" id="SM00849"/>
    </source>
</evidence>
<reference evidence="6" key="1">
    <citation type="submission" date="2020-10" db="EMBL/GenBank/DDBJ databases">
        <title>Taxonomic study of unclassified bacteria belonging to the class Ktedonobacteria.</title>
        <authorList>
            <person name="Yabe S."/>
            <person name="Wang C.M."/>
            <person name="Zheng Y."/>
            <person name="Sakai Y."/>
            <person name="Cavaletti L."/>
            <person name="Monciardini P."/>
            <person name="Donadio S."/>
        </authorList>
    </citation>
    <scope>NUCLEOTIDE SEQUENCE</scope>
    <source>
        <strain evidence="6">ID150040</strain>
    </source>
</reference>
<dbReference type="AlphaFoldDB" id="A0A8J3IYC0"/>
<dbReference type="InterPro" id="IPR001279">
    <property type="entry name" value="Metallo-B-lactamas"/>
</dbReference>
<dbReference type="PANTHER" id="PTHR42978:SF6">
    <property type="entry name" value="QUORUM-QUENCHING LACTONASE YTNP-RELATED"/>
    <property type="match status" value="1"/>
</dbReference>
<sequence>MVHAAAFQSNTLNDIRITYLPDGLLSLDPMAMFPTSTVADWQRYRGLLDSEGKLVGSLGAYIIQTPGHALLVDAGFGPGSFERGPFKVQGGELLSSLKLARLDPSDIDSVFFTHLHSDHVGWVGRNVDGQRVQTFPNARYLIRDAEWHRFDDPAENRAGVEDALRLLEPRIKLVAAGEQLVPGVTILATPGHTAGHSSLLIAVGQQRAILLGDTFHSAVQMEHPEWSNTFDRDYERAKQARQWMLRELAKPATIGIGTHLSGSVFGRLIPVQDTFRWQEV</sequence>
<dbReference type="CDD" id="cd16277">
    <property type="entry name" value="metallo-hydrolase-like_MBL-fold"/>
    <property type="match status" value="1"/>
</dbReference>
<dbReference type="SMART" id="SM00849">
    <property type="entry name" value="Lactamase_B"/>
    <property type="match status" value="1"/>
</dbReference>
<proteinExistence type="inferred from homology"/>
<evidence type="ECO:0000256" key="1">
    <source>
        <dbReference type="ARBA" id="ARBA00007749"/>
    </source>
</evidence>
<accession>A0A8J3IYC0</accession>
<gene>
    <name evidence="6" type="ORF">KSF_083590</name>
</gene>
<dbReference type="InterPro" id="IPR051013">
    <property type="entry name" value="MBL_superfamily_lactonases"/>
</dbReference>
<keyword evidence="3 6" id="KW-0378">Hydrolase</keyword>
<protein>
    <submittedName>
        <fullName evidence="6">MBL fold hydrolase</fullName>
    </submittedName>
</protein>
<dbReference type="Proteomes" id="UP000597444">
    <property type="component" value="Unassembled WGS sequence"/>
</dbReference>
<evidence type="ECO:0000256" key="3">
    <source>
        <dbReference type="ARBA" id="ARBA00022801"/>
    </source>
</evidence>
<evidence type="ECO:0000313" key="7">
    <source>
        <dbReference type="Proteomes" id="UP000597444"/>
    </source>
</evidence>
<dbReference type="SUPFAM" id="SSF56281">
    <property type="entry name" value="Metallo-hydrolase/oxidoreductase"/>
    <property type="match status" value="1"/>
</dbReference>
<dbReference type="Gene3D" id="3.60.15.10">
    <property type="entry name" value="Ribonuclease Z/Hydroxyacylglutathione hydrolase-like"/>
    <property type="match status" value="1"/>
</dbReference>
<dbReference type="PANTHER" id="PTHR42978">
    <property type="entry name" value="QUORUM-QUENCHING LACTONASE YTNP-RELATED-RELATED"/>
    <property type="match status" value="1"/>
</dbReference>
<dbReference type="Pfam" id="PF00753">
    <property type="entry name" value="Lactamase_B"/>
    <property type="match status" value="1"/>
</dbReference>
<evidence type="ECO:0000256" key="4">
    <source>
        <dbReference type="ARBA" id="ARBA00022833"/>
    </source>
</evidence>
<evidence type="ECO:0000256" key="2">
    <source>
        <dbReference type="ARBA" id="ARBA00022723"/>
    </source>
</evidence>
<feature type="domain" description="Metallo-beta-lactamase" evidence="5">
    <location>
        <begin position="57"/>
        <end position="259"/>
    </location>
</feature>
<dbReference type="GO" id="GO:0016787">
    <property type="term" value="F:hydrolase activity"/>
    <property type="evidence" value="ECO:0007669"/>
    <property type="project" value="UniProtKB-KW"/>
</dbReference>
<keyword evidence="7" id="KW-1185">Reference proteome</keyword>
<comment type="caution">
    <text evidence="6">The sequence shown here is derived from an EMBL/GenBank/DDBJ whole genome shotgun (WGS) entry which is preliminary data.</text>
</comment>
<evidence type="ECO:0000313" key="6">
    <source>
        <dbReference type="EMBL" id="GHO98311.1"/>
    </source>
</evidence>
<organism evidence="6 7">
    <name type="scientific">Reticulibacter mediterranei</name>
    <dbReference type="NCBI Taxonomy" id="2778369"/>
    <lineage>
        <taxon>Bacteria</taxon>
        <taxon>Bacillati</taxon>
        <taxon>Chloroflexota</taxon>
        <taxon>Ktedonobacteria</taxon>
        <taxon>Ktedonobacterales</taxon>
        <taxon>Reticulibacteraceae</taxon>
        <taxon>Reticulibacter</taxon>
    </lineage>
</organism>
<dbReference type="RefSeq" id="WP_220209065.1">
    <property type="nucleotide sequence ID" value="NZ_BNJK01000002.1"/>
</dbReference>
<name>A0A8J3IYC0_9CHLR</name>
<keyword evidence="2" id="KW-0479">Metal-binding</keyword>
<dbReference type="EMBL" id="BNJK01000002">
    <property type="protein sequence ID" value="GHO98311.1"/>
    <property type="molecule type" value="Genomic_DNA"/>
</dbReference>
<keyword evidence="4" id="KW-0862">Zinc</keyword>